<organism evidence="5 6">
    <name type="scientific">Methylobacterium gossipiicola</name>
    <dbReference type="NCBI Taxonomy" id="582675"/>
    <lineage>
        <taxon>Bacteria</taxon>
        <taxon>Pseudomonadati</taxon>
        <taxon>Pseudomonadota</taxon>
        <taxon>Alphaproteobacteria</taxon>
        <taxon>Hyphomicrobiales</taxon>
        <taxon>Methylobacteriaceae</taxon>
        <taxon>Methylobacterium</taxon>
    </lineage>
</organism>
<dbReference type="Proteomes" id="UP000199229">
    <property type="component" value="Unassembled WGS sequence"/>
</dbReference>
<dbReference type="STRING" id="582675.SAMN05192565_11276"/>
<dbReference type="AlphaFoldDB" id="A0A1I2UYI6"/>
<protein>
    <submittedName>
        <fullName evidence="5">DNA-binding transcriptional regulator, MerR family</fullName>
    </submittedName>
</protein>
<evidence type="ECO:0000259" key="4">
    <source>
        <dbReference type="PROSITE" id="PS50937"/>
    </source>
</evidence>
<sequence length="139" mass="15407">MANASSMTIGDLAAATNTRVETVRWYEKVKLLPKPARSAGNYRLYGPEHLRRLSFIRRGRDLGFTVDQIRELLALADERGRSCAEVDTIARAHLAEVERKLSDLTRLARELSDVIGQCKCGSVADCRIIEALSPHGDLA</sequence>
<dbReference type="InterPro" id="IPR009061">
    <property type="entry name" value="DNA-bd_dom_put_sf"/>
</dbReference>
<dbReference type="SMART" id="SM00422">
    <property type="entry name" value="HTH_MERR"/>
    <property type="match status" value="1"/>
</dbReference>
<evidence type="ECO:0000313" key="6">
    <source>
        <dbReference type="Proteomes" id="UP000199229"/>
    </source>
</evidence>
<dbReference type="InterPro" id="IPR047057">
    <property type="entry name" value="MerR_fam"/>
</dbReference>
<keyword evidence="6" id="KW-1185">Reference proteome</keyword>
<dbReference type="Gene3D" id="1.10.1660.10">
    <property type="match status" value="1"/>
</dbReference>
<keyword evidence="1" id="KW-0805">Transcription regulation</keyword>
<dbReference type="SUPFAM" id="SSF46955">
    <property type="entry name" value="Putative DNA-binding domain"/>
    <property type="match status" value="1"/>
</dbReference>
<evidence type="ECO:0000256" key="2">
    <source>
        <dbReference type="ARBA" id="ARBA00023125"/>
    </source>
</evidence>
<dbReference type="PANTHER" id="PTHR30204:SF92">
    <property type="entry name" value="HTH-TYPE TRANSCRIPTIONAL REGULATOR ZNTR"/>
    <property type="match status" value="1"/>
</dbReference>
<dbReference type="PROSITE" id="PS50937">
    <property type="entry name" value="HTH_MERR_2"/>
    <property type="match status" value="1"/>
</dbReference>
<keyword evidence="2 5" id="KW-0238">DNA-binding</keyword>
<keyword evidence="3" id="KW-0804">Transcription</keyword>
<dbReference type="Pfam" id="PF09278">
    <property type="entry name" value="MerR-DNA-bind"/>
    <property type="match status" value="1"/>
</dbReference>
<dbReference type="CDD" id="cd04785">
    <property type="entry name" value="HTH_CadR-PbrR-like"/>
    <property type="match status" value="1"/>
</dbReference>
<evidence type="ECO:0000256" key="1">
    <source>
        <dbReference type="ARBA" id="ARBA00023015"/>
    </source>
</evidence>
<dbReference type="GO" id="GO:0003677">
    <property type="term" value="F:DNA binding"/>
    <property type="evidence" value="ECO:0007669"/>
    <property type="project" value="UniProtKB-KW"/>
</dbReference>
<evidence type="ECO:0000313" key="5">
    <source>
        <dbReference type="EMBL" id="SFG81983.1"/>
    </source>
</evidence>
<dbReference type="PRINTS" id="PR00040">
    <property type="entry name" value="HTHMERR"/>
</dbReference>
<dbReference type="GO" id="GO:0003700">
    <property type="term" value="F:DNA-binding transcription factor activity"/>
    <property type="evidence" value="ECO:0007669"/>
    <property type="project" value="InterPro"/>
</dbReference>
<name>A0A1I2UYI6_9HYPH</name>
<dbReference type="InterPro" id="IPR000551">
    <property type="entry name" value="MerR-type_HTH_dom"/>
</dbReference>
<proteinExistence type="predicted"/>
<evidence type="ECO:0000256" key="3">
    <source>
        <dbReference type="ARBA" id="ARBA00023163"/>
    </source>
</evidence>
<dbReference type="Pfam" id="PF00376">
    <property type="entry name" value="MerR"/>
    <property type="match status" value="1"/>
</dbReference>
<accession>A0A1I2UYI6</accession>
<feature type="domain" description="HTH merR-type" evidence="4">
    <location>
        <begin position="6"/>
        <end position="75"/>
    </location>
</feature>
<dbReference type="PANTHER" id="PTHR30204">
    <property type="entry name" value="REDOX-CYCLING DRUG-SENSING TRANSCRIPTIONAL ACTIVATOR SOXR"/>
    <property type="match status" value="1"/>
</dbReference>
<dbReference type="EMBL" id="FOPM01000012">
    <property type="protein sequence ID" value="SFG81983.1"/>
    <property type="molecule type" value="Genomic_DNA"/>
</dbReference>
<dbReference type="InterPro" id="IPR015358">
    <property type="entry name" value="Tscrpt_reg_MerR_DNA-bd"/>
</dbReference>
<gene>
    <name evidence="5" type="ORF">SAMN05192565_11276</name>
</gene>
<reference evidence="6" key="1">
    <citation type="submission" date="2016-10" db="EMBL/GenBank/DDBJ databases">
        <authorList>
            <person name="Varghese N."/>
            <person name="Submissions S."/>
        </authorList>
    </citation>
    <scope>NUCLEOTIDE SEQUENCE [LARGE SCALE GENOMIC DNA]</scope>
    <source>
        <strain evidence="6">Gh-105</strain>
    </source>
</reference>